<feature type="compositionally biased region" description="Basic and acidic residues" evidence="2">
    <location>
        <begin position="34"/>
        <end position="43"/>
    </location>
</feature>
<evidence type="ECO:0000313" key="3">
    <source>
        <dbReference type="EMBL" id="CAB3994582.1"/>
    </source>
</evidence>
<organism evidence="3 4">
    <name type="scientific">Paramuricea clavata</name>
    <name type="common">Red gorgonian</name>
    <name type="synonym">Violescent sea-whip</name>
    <dbReference type="NCBI Taxonomy" id="317549"/>
    <lineage>
        <taxon>Eukaryota</taxon>
        <taxon>Metazoa</taxon>
        <taxon>Cnidaria</taxon>
        <taxon>Anthozoa</taxon>
        <taxon>Octocorallia</taxon>
        <taxon>Malacalcyonacea</taxon>
        <taxon>Plexauridae</taxon>
        <taxon>Paramuricea</taxon>
    </lineage>
</organism>
<sequence>MYSQPEEDANLSEQIQILRQDVLNKNLEIVKLQDSQKGRESRSLTESSSAYPRRRLSPERKGVHVSLKDMNLEEFLGTGDADQKKEIETLKSKLKAATDICTQQERHFSKLVKDLEHKLSEAITGRDELLTLRQQESGTQQQLIYQLQAALQQTKQTLELRNEELSDSEKRIKINEEKLSQAQTALVKVHSVLKDEETKRESTNILTGVTSDYHHLYTGDLLTQVLSNFLKEDEAKISDMKLRNQEVERQLQEIKDFSKSDKVRLIREYESKFVNLEKDHAKSLDIAANRTLTERNRTSELLRDIEESRLRYEKTISDHERIISSLEENVNTCRAELDEKTKQHEIQHDRDVTVLEEMQNQLENLKREKVELLHQMHEKTTAQTSYGGNIILLEGQIEELTLKLESAETNYKDIENELLGNISQLEKTLKEKEEKIKCMKEEHEEELGRKSDRILHLEKSEGSDLFKKMEKNHSESIRQISALKEELRQKTNEVLKFMEECRTLRDKIDTMDQEKSAVFQEKEELVRECETLSKKILSLQEEKSNLSNMIRENVDDLTRAKNIINSLQVKLDQREKSLEVFNKQETDLAGLLFQKHLVGESLLQERQQIVGFLEEKVRENDELKKIRDSLAQNLESKSQVLTEMEATYRALETKLEVRSNELEVIMEDRNKAVREVENKIIELTKLKEERDSLVTLMNGKQSEKDQEISKLLSRLKSSQHDLALTKKVLEAKKEANEKAIKLASVTQEEITAKRKAVDGLKDRIKWLQDSLQATAEEKVYFENKASELSSQLRDKNQENENIRTELDQMMKYYDNANGQVNQMEMALEKAGIKFSESQALVERLEQDLVKIKLQYSLEVKELEMKVRSVEGRGQHVQVVKPFRFQDGCEARLPRCPDNVMPSTKELDATKQRLTDEAEMTEGFKTLLNDLHELMSNIKDSSVMLRRGGNVAETNIATAKGGSNVATKNIPTAKDVVPDTTEHRKTTATAKESGNKSSRCRDGKISTDSEASTVPSVTLREQPSNPSKNRGTEYKKKSSSCVNAPLHSSSPKSSSPVFDNDPCNDYTTQFDSDISDVEYDLSEGKQERTAELRNESSTSSKPRKLKSVQQASRLKEKIDSYVEPEDVDSLLMPQELPPRSHRRAKKILDLLHLKGQELTNGNKKIAELISRQDDGIKRCREAEQTIKEILK</sequence>
<dbReference type="InterPro" id="IPR031809">
    <property type="entry name" value="CCDC158"/>
</dbReference>
<feature type="coiled-coil region" evidence="1">
    <location>
        <begin position="613"/>
        <end position="689"/>
    </location>
</feature>
<dbReference type="PANTHER" id="PTHR47615:SF1">
    <property type="entry name" value="COILED-COIL DOMAIN-CONTAINING PROTEIN 158"/>
    <property type="match status" value="1"/>
</dbReference>
<gene>
    <name evidence="3" type="ORF">PACLA_8A044993</name>
</gene>
<evidence type="ECO:0000256" key="2">
    <source>
        <dbReference type="SAM" id="MobiDB-lite"/>
    </source>
</evidence>
<feature type="region of interest" description="Disordered" evidence="2">
    <location>
        <begin position="34"/>
        <end position="62"/>
    </location>
</feature>
<feature type="compositionally biased region" description="Polar residues" evidence="2">
    <location>
        <begin position="1007"/>
        <end position="1028"/>
    </location>
</feature>
<feature type="coiled-coil region" evidence="1">
    <location>
        <begin position="148"/>
        <end position="185"/>
    </location>
</feature>
<dbReference type="EMBL" id="CACRXK020002494">
    <property type="protein sequence ID" value="CAB3994582.1"/>
    <property type="molecule type" value="Genomic_DNA"/>
</dbReference>
<dbReference type="Pfam" id="PF15921">
    <property type="entry name" value="CCDC158"/>
    <property type="match status" value="1"/>
</dbReference>
<feature type="coiled-coil region" evidence="1">
    <location>
        <begin position="785"/>
        <end position="854"/>
    </location>
</feature>
<feature type="coiled-coil region" evidence="1">
    <location>
        <begin position="309"/>
        <end position="584"/>
    </location>
</feature>
<feature type="compositionally biased region" description="Basic and acidic residues" evidence="2">
    <location>
        <begin position="975"/>
        <end position="984"/>
    </location>
</feature>
<reference evidence="3" key="1">
    <citation type="submission" date="2020-04" db="EMBL/GenBank/DDBJ databases">
        <authorList>
            <person name="Alioto T."/>
            <person name="Alioto T."/>
            <person name="Gomez Garrido J."/>
        </authorList>
    </citation>
    <scope>NUCLEOTIDE SEQUENCE</scope>
    <source>
        <strain evidence="3">A484AB</strain>
    </source>
</reference>
<feature type="compositionally biased region" description="Polar residues" evidence="2">
    <location>
        <begin position="986"/>
        <end position="996"/>
    </location>
</feature>
<feature type="region of interest" description="Disordered" evidence="2">
    <location>
        <begin position="962"/>
        <end position="1118"/>
    </location>
</feature>
<protein>
    <submittedName>
        <fullName evidence="3">Uncharacterized protein</fullName>
    </submittedName>
</protein>
<accession>A0A6S7GWS2</accession>
<feature type="coiled-coil region" evidence="1">
    <location>
        <begin position="230"/>
        <end position="257"/>
    </location>
</feature>
<comment type="caution">
    <text evidence="3">The sequence shown here is derived from an EMBL/GenBank/DDBJ whole genome shotgun (WGS) entry which is preliminary data.</text>
</comment>
<keyword evidence="4" id="KW-1185">Reference proteome</keyword>
<evidence type="ECO:0000313" key="4">
    <source>
        <dbReference type="Proteomes" id="UP001152795"/>
    </source>
</evidence>
<feature type="compositionally biased region" description="Basic and acidic residues" evidence="2">
    <location>
        <begin position="1081"/>
        <end position="1093"/>
    </location>
</feature>
<name>A0A6S7GWS2_PARCT</name>
<dbReference type="AlphaFoldDB" id="A0A6S7GWS2"/>
<keyword evidence="1" id="KW-0175">Coiled coil</keyword>
<evidence type="ECO:0000256" key="1">
    <source>
        <dbReference type="SAM" id="Coils"/>
    </source>
</evidence>
<proteinExistence type="predicted"/>
<dbReference type="PANTHER" id="PTHR47615">
    <property type="entry name" value="COILED-COIL DOMAIN-CONTAINING PROTEIN 158"/>
    <property type="match status" value="1"/>
</dbReference>
<dbReference type="Proteomes" id="UP001152795">
    <property type="component" value="Unassembled WGS sequence"/>
</dbReference>
<dbReference type="OrthoDB" id="5990401at2759"/>